<name>A0A4P7NBR0_PYROR</name>
<evidence type="ECO:0000256" key="4">
    <source>
        <dbReference type="ARBA" id="ARBA00022989"/>
    </source>
</evidence>
<dbReference type="PANTHER" id="PTHR10801:SF0">
    <property type="entry name" value="DELTA(24)-STEROL REDUCTASE"/>
    <property type="match status" value="1"/>
</dbReference>
<keyword evidence="5" id="KW-0560">Oxidoreductase</keyword>
<dbReference type="InterPro" id="IPR006094">
    <property type="entry name" value="Oxid_FAD_bind_N"/>
</dbReference>
<comment type="subcellular location">
    <subcellularLocation>
        <location evidence="1">Membrane</location>
        <topology evidence="1">Single-pass membrane protein</topology>
    </subcellularLocation>
</comment>
<dbReference type="Gene3D" id="4.10.240.10">
    <property type="entry name" value="Zn(2)-C6 fungal-type DNA-binding domain"/>
    <property type="match status" value="1"/>
</dbReference>
<dbReference type="PANTHER" id="PTHR10801">
    <property type="entry name" value="24-DEHYDROCHOLESTEROL REDUCTASE"/>
    <property type="match status" value="1"/>
</dbReference>
<dbReference type="EC" id="1.3.1.72" evidence="2"/>
<dbReference type="GO" id="GO:0016020">
    <property type="term" value="C:membrane"/>
    <property type="evidence" value="ECO:0007669"/>
    <property type="project" value="UniProtKB-SubCell"/>
</dbReference>
<gene>
    <name evidence="11" type="ORF">PoMZ_04223</name>
</gene>
<dbReference type="GO" id="GO:0008270">
    <property type="term" value="F:zinc ion binding"/>
    <property type="evidence" value="ECO:0007669"/>
    <property type="project" value="InterPro"/>
</dbReference>
<dbReference type="CDD" id="cd00067">
    <property type="entry name" value="GAL4"/>
    <property type="match status" value="1"/>
</dbReference>
<dbReference type="SUPFAM" id="SSF57701">
    <property type="entry name" value="Zn2/Cys6 DNA-binding domain"/>
    <property type="match status" value="1"/>
</dbReference>
<proteinExistence type="predicted"/>
<dbReference type="AlphaFoldDB" id="A0A4P7NBR0"/>
<keyword evidence="3" id="KW-0812">Transmembrane</keyword>
<keyword evidence="6" id="KW-0472">Membrane</keyword>
<evidence type="ECO:0000256" key="1">
    <source>
        <dbReference type="ARBA" id="ARBA00004167"/>
    </source>
</evidence>
<dbReference type="GO" id="GO:0000246">
    <property type="term" value="F:Delta24(24-1) sterol reductase activity"/>
    <property type="evidence" value="ECO:0007669"/>
    <property type="project" value="TreeGrafter"/>
</dbReference>
<dbReference type="InterPro" id="IPR016169">
    <property type="entry name" value="FAD-bd_PCMH_sub2"/>
</dbReference>
<evidence type="ECO:0000313" key="11">
    <source>
        <dbReference type="EMBL" id="QBZ59262.1"/>
    </source>
</evidence>
<dbReference type="PROSITE" id="PS50048">
    <property type="entry name" value="ZN2_CY6_FUNGAL_2"/>
    <property type="match status" value="1"/>
</dbReference>
<evidence type="ECO:0000256" key="3">
    <source>
        <dbReference type="ARBA" id="ARBA00022692"/>
    </source>
</evidence>
<dbReference type="GO" id="GO:0050614">
    <property type="term" value="F:Delta24-sterol reductase activity"/>
    <property type="evidence" value="ECO:0007669"/>
    <property type="project" value="UniProtKB-EC"/>
</dbReference>
<dbReference type="SUPFAM" id="SSF56176">
    <property type="entry name" value="FAD-binding/transporter-associated domain-like"/>
    <property type="match status" value="1"/>
</dbReference>
<evidence type="ECO:0000256" key="2">
    <source>
        <dbReference type="ARBA" id="ARBA00012405"/>
    </source>
</evidence>
<dbReference type="Pfam" id="PF01565">
    <property type="entry name" value="FAD_binding_4"/>
    <property type="match status" value="1"/>
</dbReference>
<protein>
    <recommendedName>
        <fullName evidence="2">Delta(24)-sterol reductase</fullName>
        <ecNumber evidence="2">1.3.1.72</ecNumber>
    </recommendedName>
</protein>
<dbReference type="EMBL" id="CP034206">
    <property type="protein sequence ID" value="QBZ59262.1"/>
    <property type="molecule type" value="Genomic_DNA"/>
</dbReference>
<keyword evidence="7" id="KW-0539">Nucleus</keyword>
<evidence type="ECO:0000256" key="7">
    <source>
        <dbReference type="ARBA" id="ARBA00023242"/>
    </source>
</evidence>
<dbReference type="InterPro" id="IPR036318">
    <property type="entry name" value="FAD-bd_PCMH-like_sf"/>
</dbReference>
<evidence type="ECO:0000256" key="5">
    <source>
        <dbReference type="ARBA" id="ARBA00023002"/>
    </source>
</evidence>
<keyword evidence="4" id="KW-1133">Transmembrane helix</keyword>
<dbReference type="GO" id="GO:0008202">
    <property type="term" value="P:steroid metabolic process"/>
    <property type="evidence" value="ECO:0007669"/>
    <property type="project" value="TreeGrafter"/>
</dbReference>
<dbReference type="GO" id="GO:0071949">
    <property type="term" value="F:FAD binding"/>
    <property type="evidence" value="ECO:0007669"/>
    <property type="project" value="InterPro"/>
</dbReference>
<dbReference type="GO" id="GO:0000981">
    <property type="term" value="F:DNA-binding transcription factor activity, RNA polymerase II-specific"/>
    <property type="evidence" value="ECO:0007669"/>
    <property type="project" value="InterPro"/>
</dbReference>
<dbReference type="InterPro" id="IPR001138">
    <property type="entry name" value="Zn2Cys6_DnaBD"/>
</dbReference>
<sequence length="1068" mass="118134">MSLNDKAPSKSAVERDNPPPRRKSCQGCIKAKRRCDLGFPTCLRCSHRQIECHYDSAVPINRGSGGIPASRPARSKRKQAQAASGHAAFESGSQSLPLSGTCGTATGFDGLSFLDDPSLTNLPLFDNAPTSAFPGTKTAEFIPKDDGIFGCEGSLDNLLCLPNSVFDGLDLDSFQDPPQNMDPVLARPQEPPHTDLVYLPIPNMATETSFTISYMIRTRLSYTIPILLSAPKAFVETTGTPWSHPSLYKDGFPPIIEDMYAACALYMARTPRNDAVIMRSIEGRLAKVINNPLPSIASTPEVLYRTQALLMYQIMRTLDEGLASRVDDAAATAAFEESMNTLKDHLIIEAGSTDVSTTFMMASLTAQSVVDFEKAASLHTKQRGIRRPTKPLQLYPLGPTRAFWEQWAFKESVRRTYLIAFFFSQLMRMATGAPMGTCTGRTATWNCWTLAADLWRAPDAIDFAQAWNTNHKAIGDADDGCGPIIVSPGQIQRVLHEAKAEDLDDFARVILTTTLGVEEAKAWLASKGGVLTEAMEAHNAAVATISARVKHFSDARQPFRIYHGSTNSTRRSDKRADNTVDTSGLDHVLSVDPERRVAVVEPNVPMDALVAATAAHGLVPPVVMEFPGITAGGGFSGTSGESSSFRHGAFDATVEWVEVVLPTGEVARASRSGEWSDLFWGAASAFGTLGVVTLMELRLVEAKPYVQLEYHLSSGVGDAVDKMREEMAREENDYIDGIAYSLGEVVTCVGRLVDAVPDGGRIQQFTRRKDPWFYVHVEKDILPRLKGRGRKQIDGKPDDKHESIKFVTDYVPLTDYLFRYDRGGFWAARWAFRYFLTPFNRATRYVLDPLLHTRVMYRALHKSGLADFCMTQDVGVPFNKAVEFATWLDAELKIYPLWLCPLRLRRAEGPDSAHGLHSQFADPDAPDLLNFGVWGDLPRGNMDRRAAVQSNRLLEAKVAELQGKKWLYAQAFYTEDEFWSHYDRASYDALRKKYGADYLPSVYDKVRVDVDAEEAADVGGSLGTRAKRTLWKVWPVRGLYGVLAALKSDDYLMQKTRRQDKGGSKATS</sequence>
<dbReference type="InterPro" id="IPR036864">
    <property type="entry name" value="Zn2-C6_fun-type_DNA-bd_sf"/>
</dbReference>
<dbReference type="InterPro" id="IPR016166">
    <property type="entry name" value="FAD-bd_PCMH"/>
</dbReference>
<feature type="domain" description="Zn(2)-C6 fungal-type" evidence="9">
    <location>
        <begin position="24"/>
        <end position="54"/>
    </location>
</feature>
<feature type="region of interest" description="Disordered" evidence="8">
    <location>
        <begin position="63"/>
        <end position="93"/>
    </location>
</feature>
<dbReference type="Gene3D" id="3.30.465.10">
    <property type="match status" value="1"/>
</dbReference>
<dbReference type="PROSITE" id="PS51387">
    <property type="entry name" value="FAD_PCMH"/>
    <property type="match status" value="1"/>
</dbReference>
<dbReference type="Pfam" id="PF00172">
    <property type="entry name" value="Zn_clus"/>
    <property type="match status" value="1"/>
</dbReference>
<feature type="region of interest" description="Disordered" evidence="8">
    <location>
        <begin position="1"/>
        <end position="25"/>
    </location>
</feature>
<evidence type="ECO:0000259" key="9">
    <source>
        <dbReference type="PROSITE" id="PS50048"/>
    </source>
</evidence>
<evidence type="ECO:0000313" key="12">
    <source>
        <dbReference type="Proteomes" id="UP000294847"/>
    </source>
</evidence>
<evidence type="ECO:0000256" key="6">
    <source>
        <dbReference type="ARBA" id="ARBA00023136"/>
    </source>
</evidence>
<accession>A0A4P7NBR0</accession>
<evidence type="ECO:0000259" key="10">
    <source>
        <dbReference type="PROSITE" id="PS51387"/>
    </source>
</evidence>
<dbReference type="SMART" id="SM00066">
    <property type="entry name" value="GAL4"/>
    <property type="match status" value="1"/>
</dbReference>
<dbReference type="GO" id="GO:0005737">
    <property type="term" value="C:cytoplasm"/>
    <property type="evidence" value="ECO:0007669"/>
    <property type="project" value="TreeGrafter"/>
</dbReference>
<dbReference type="InterPro" id="IPR040165">
    <property type="entry name" value="Diminuto-like"/>
</dbReference>
<organism evidence="11 12">
    <name type="scientific">Pyricularia oryzae</name>
    <name type="common">Rice blast fungus</name>
    <name type="synonym">Magnaporthe oryzae</name>
    <dbReference type="NCBI Taxonomy" id="318829"/>
    <lineage>
        <taxon>Eukaryota</taxon>
        <taxon>Fungi</taxon>
        <taxon>Dikarya</taxon>
        <taxon>Ascomycota</taxon>
        <taxon>Pezizomycotina</taxon>
        <taxon>Sordariomycetes</taxon>
        <taxon>Sordariomycetidae</taxon>
        <taxon>Magnaporthales</taxon>
        <taxon>Pyriculariaceae</taxon>
        <taxon>Pyricularia</taxon>
    </lineage>
</organism>
<evidence type="ECO:0000256" key="8">
    <source>
        <dbReference type="SAM" id="MobiDB-lite"/>
    </source>
</evidence>
<dbReference type="Proteomes" id="UP000294847">
    <property type="component" value="Chromosome 3"/>
</dbReference>
<reference evidence="11 12" key="1">
    <citation type="journal article" date="2019" name="Mol. Biol. Evol.">
        <title>Blast fungal genomes show frequent chromosomal changes, gene gains and losses, and effector gene turnover.</title>
        <authorList>
            <person name="Gomez Luciano L.B."/>
            <person name="Jason Tsai I."/>
            <person name="Chuma I."/>
            <person name="Tosa Y."/>
            <person name="Chen Y.H."/>
            <person name="Li J.Y."/>
            <person name="Li M.Y."/>
            <person name="Jade Lu M.Y."/>
            <person name="Nakayashiki H."/>
            <person name="Li W.H."/>
        </authorList>
    </citation>
    <scope>NUCLEOTIDE SEQUENCE [LARGE SCALE GENOMIC DNA]</scope>
    <source>
        <strain evidence="11">MZ5-1-6</strain>
    </source>
</reference>
<feature type="domain" description="FAD-binding PCMH-type" evidence="10">
    <location>
        <begin position="516"/>
        <end position="702"/>
    </location>
</feature>